<name>A0AAD3TXM5_9TREE</name>
<protein>
    <submittedName>
        <fullName evidence="4">Uncharacterized protein</fullName>
    </submittedName>
</protein>
<evidence type="ECO:0000256" key="2">
    <source>
        <dbReference type="SAM" id="Phobius"/>
    </source>
</evidence>
<feature type="signal peptide" evidence="3">
    <location>
        <begin position="1"/>
        <end position="20"/>
    </location>
</feature>
<keyword evidence="2" id="KW-0812">Transmembrane</keyword>
<keyword evidence="3" id="KW-0732">Signal</keyword>
<feature type="region of interest" description="Disordered" evidence="1">
    <location>
        <begin position="164"/>
        <end position="215"/>
    </location>
</feature>
<evidence type="ECO:0000256" key="3">
    <source>
        <dbReference type="SAM" id="SignalP"/>
    </source>
</evidence>
<keyword evidence="2" id="KW-0472">Membrane</keyword>
<dbReference type="AlphaFoldDB" id="A0AAD3TXM5"/>
<sequence>MHILAPALLALAALFSAANAKSHVKIKLSVPTLVQCEKAVLHWKGGNPPFKVWAQEDSRTPDGISPIMDSTPNRWAEWKVDAPAGTRVSLRLRDAKGHWVKTYAEVFQGKDDECVNLAYPDPPEAARPPPPNEWKITRGLEFVVLSVLVLAACVGIAFVIGGQPKKGEGERQRGEYVQVQGGGDPHASHEGGEAYAAAGRWEGGRRRGVPQLAAV</sequence>
<evidence type="ECO:0000256" key="1">
    <source>
        <dbReference type="SAM" id="MobiDB-lite"/>
    </source>
</evidence>
<accession>A0AAD3TXM5</accession>
<gene>
    <name evidence="4" type="ORF">CspeluHIS016_0601660</name>
</gene>
<reference evidence="4" key="1">
    <citation type="journal article" date="2023" name="BMC Genomics">
        <title>Chromosome-level genome assemblies of Cutaneotrichosporon spp. (Trichosporonales, Basidiomycota) reveal imbalanced evolution between nucleotide sequences and chromosome synteny.</title>
        <authorList>
            <person name="Kobayashi Y."/>
            <person name="Kayamori A."/>
            <person name="Aoki K."/>
            <person name="Shiwa Y."/>
            <person name="Matsutani M."/>
            <person name="Fujita N."/>
            <person name="Sugita T."/>
            <person name="Iwasaki W."/>
            <person name="Tanaka N."/>
            <person name="Takashima M."/>
        </authorList>
    </citation>
    <scope>NUCLEOTIDE SEQUENCE</scope>
    <source>
        <strain evidence="4">HIS016</strain>
    </source>
</reference>
<comment type="caution">
    <text evidence="4">The sequence shown here is derived from an EMBL/GenBank/DDBJ whole genome shotgun (WGS) entry which is preliminary data.</text>
</comment>
<reference evidence="4" key="2">
    <citation type="submission" date="2023-06" db="EMBL/GenBank/DDBJ databases">
        <authorList>
            <person name="Kobayashi Y."/>
            <person name="Kayamori A."/>
            <person name="Aoki K."/>
            <person name="Shiwa Y."/>
            <person name="Fujita N."/>
            <person name="Sugita T."/>
            <person name="Iwasaki W."/>
            <person name="Tanaka N."/>
            <person name="Takashima M."/>
        </authorList>
    </citation>
    <scope>NUCLEOTIDE SEQUENCE</scope>
    <source>
        <strain evidence="4">HIS016</strain>
    </source>
</reference>
<proteinExistence type="predicted"/>
<organism evidence="4 5">
    <name type="scientific">Cutaneotrichosporon spelunceum</name>
    <dbReference type="NCBI Taxonomy" id="1672016"/>
    <lineage>
        <taxon>Eukaryota</taxon>
        <taxon>Fungi</taxon>
        <taxon>Dikarya</taxon>
        <taxon>Basidiomycota</taxon>
        <taxon>Agaricomycotina</taxon>
        <taxon>Tremellomycetes</taxon>
        <taxon>Trichosporonales</taxon>
        <taxon>Trichosporonaceae</taxon>
        <taxon>Cutaneotrichosporon</taxon>
    </lineage>
</organism>
<evidence type="ECO:0000313" key="5">
    <source>
        <dbReference type="Proteomes" id="UP001222932"/>
    </source>
</evidence>
<evidence type="ECO:0000313" key="4">
    <source>
        <dbReference type="EMBL" id="GMK58724.1"/>
    </source>
</evidence>
<feature type="chain" id="PRO_5041981025" evidence="3">
    <location>
        <begin position="21"/>
        <end position="215"/>
    </location>
</feature>
<feature type="transmembrane region" description="Helical" evidence="2">
    <location>
        <begin position="142"/>
        <end position="161"/>
    </location>
</feature>
<feature type="compositionally biased region" description="Basic and acidic residues" evidence="1">
    <location>
        <begin position="165"/>
        <end position="174"/>
    </location>
</feature>
<dbReference type="Proteomes" id="UP001222932">
    <property type="component" value="Unassembled WGS sequence"/>
</dbReference>
<keyword evidence="2" id="KW-1133">Transmembrane helix</keyword>
<keyword evidence="5" id="KW-1185">Reference proteome</keyword>
<dbReference type="EMBL" id="BTCM01000006">
    <property type="protein sequence ID" value="GMK58724.1"/>
    <property type="molecule type" value="Genomic_DNA"/>
</dbReference>